<evidence type="ECO:0000313" key="2">
    <source>
        <dbReference type="Proteomes" id="UP000010824"/>
    </source>
</evidence>
<accession>L0HGR0</accession>
<keyword evidence="2" id="KW-1185">Reference proteome</keyword>
<reference evidence="1 2" key="2">
    <citation type="journal article" date="2014" name="Genome Announc.">
        <title>Complete Genome Sequence of Methanoregula formicica SMSPT, a Mesophilic Hydrogenotrophic Methanogen Isolated from a Methanogenic Upflow Anaerobic Sludge Blanket Reactor.</title>
        <authorList>
            <person name="Yamamoto K."/>
            <person name="Tamaki H."/>
            <person name="Cadillo-Quiroz H."/>
            <person name="Imachi H."/>
            <person name="Kyrpides N."/>
            <person name="Woyke T."/>
            <person name="Goodwin L."/>
            <person name="Zinder S.H."/>
            <person name="Kamagata Y."/>
            <person name="Liu W.T."/>
        </authorList>
    </citation>
    <scope>NUCLEOTIDE SEQUENCE [LARGE SCALE GENOMIC DNA]</scope>
    <source>
        <strain evidence="2">DSM 22288 / NBRC 105244 / SMSP</strain>
    </source>
</reference>
<dbReference type="OrthoDB" id="140655at2157"/>
<dbReference type="Proteomes" id="UP000010824">
    <property type="component" value="Chromosome"/>
</dbReference>
<dbReference type="KEGG" id="mfo:Metfor_1211"/>
<proteinExistence type="predicted"/>
<dbReference type="HOGENOM" id="CLU_699448_0_0_2"/>
<reference evidence="2" key="1">
    <citation type="submission" date="2011-12" db="EMBL/GenBank/DDBJ databases">
        <title>Complete sequence of Methanoregula formicicum SMSP.</title>
        <authorList>
            <person name="Lucas S."/>
            <person name="Han J."/>
            <person name="Lapidus A."/>
            <person name="Cheng J.-F."/>
            <person name="Goodwin L."/>
            <person name="Pitluck S."/>
            <person name="Peters L."/>
            <person name="Ovchinnikova G."/>
            <person name="Teshima H."/>
            <person name="Detter J.C."/>
            <person name="Han C."/>
            <person name="Tapia R."/>
            <person name="Land M."/>
            <person name="Hauser L."/>
            <person name="Kyrpides N."/>
            <person name="Ivanova N."/>
            <person name="Pagani I."/>
            <person name="Imachi H."/>
            <person name="Tamaki H."/>
            <person name="Sekiguchi Y."/>
            <person name="Kamagata Y."/>
            <person name="Cadillo-Quiroz H."/>
            <person name="Zinder S."/>
            <person name="Liu W.-T."/>
            <person name="Woyke T."/>
        </authorList>
    </citation>
    <scope>NUCLEOTIDE SEQUENCE [LARGE SCALE GENOMIC DNA]</scope>
    <source>
        <strain evidence="2">DSM 22288 / NBRC 105244 / SMSP</strain>
    </source>
</reference>
<dbReference type="AlphaFoldDB" id="L0HGR0"/>
<organism evidence="1 2">
    <name type="scientific">Methanoregula formicica (strain DSM 22288 / NBRC 105244 / SMSP)</name>
    <dbReference type="NCBI Taxonomy" id="593750"/>
    <lineage>
        <taxon>Archaea</taxon>
        <taxon>Methanobacteriati</taxon>
        <taxon>Methanobacteriota</taxon>
        <taxon>Stenosarchaea group</taxon>
        <taxon>Methanomicrobia</taxon>
        <taxon>Methanomicrobiales</taxon>
        <taxon>Methanoregulaceae</taxon>
        <taxon>Methanoregula</taxon>
    </lineage>
</organism>
<dbReference type="eggNOG" id="arCOG13632">
    <property type="taxonomic scope" value="Archaea"/>
</dbReference>
<evidence type="ECO:0000313" key="1">
    <source>
        <dbReference type="EMBL" id="AGB02254.1"/>
    </source>
</evidence>
<dbReference type="GeneID" id="14310524"/>
<dbReference type="EMBL" id="CP003167">
    <property type="protein sequence ID" value="AGB02254.1"/>
    <property type="molecule type" value="Genomic_DNA"/>
</dbReference>
<dbReference type="STRING" id="593750.Metfor_1211"/>
<gene>
    <name evidence="1" type="ordered locus">Metfor_1211</name>
</gene>
<protein>
    <submittedName>
        <fullName evidence="1">Uncharacterized protein</fullName>
    </submittedName>
</protein>
<dbReference type="InParanoid" id="L0HGR0"/>
<name>L0HGR0_METFS</name>
<sequence precursor="true">MQLRKLSVILLALLLAGMVMVPMVSAANDATIHISSAQLAEESRMMSVDVSKIPVRDLTIDDNVEKVTVKQSLTSEEGDGISTISPGSIIRHSKDNITRVFDGSGKQVLYANDDEAALVPTPSGKMLPASRIHQVPSGAFLKTVGTVTYVISGGEVLFTVINDRAGDMSDEKALADTNAVLVNPDFTGWIEDAFDNNVPQIGYFSAYWVAPSHPPSSESQEAIFLFNAIQPSAGNAIIQPVLEWNQPSTGLYWTGAAWSLRNGVGYPSSRVRVNDGETVRGQMVWRPSMNAWLIMFTNGAGQTVSKYTTDISTDRNLATFVALEGTKIDDNTDVPGDTTFSSMQFLSGLGGSTVPIVWGQNINPNAPLTQLRVQIISNPSSVKLHTAN</sequence>
<dbReference type="RefSeq" id="WP_015285217.1">
    <property type="nucleotide sequence ID" value="NC_019943.1"/>
</dbReference>